<feature type="region of interest" description="Disordered" evidence="1">
    <location>
        <begin position="1"/>
        <end position="20"/>
    </location>
</feature>
<accession>A0A921MFJ6</accession>
<name>A0A921MFJ6_9MICO</name>
<sequence length="79" mass="8782">MSAEEPADPQRPRRALSPAAQAAIARYKRTLGNVADSQSDDESPARQRSDLERHLVDRPPHWAPPHRDRPSMGGDTSKD</sequence>
<feature type="region of interest" description="Disordered" evidence="1">
    <location>
        <begin position="30"/>
        <end position="79"/>
    </location>
</feature>
<proteinExistence type="predicted"/>
<dbReference type="EMBL" id="DYUK01000235">
    <property type="protein sequence ID" value="HJG80912.1"/>
    <property type="molecule type" value="Genomic_DNA"/>
</dbReference>
<organism evidence="2 3">
    <name type="scientific">Brevibacterium senegalense</name>
    <dbReference type="NCBI Taxonomy" id="1033736"/>
    <lineage>
        <taxon>Bacteria</taxon>
        <taxon>Bacillati</taxon>
        <taxon>Actinomycetota</taxon>
        <taxon>Actinomycetes</taxon>
        <taxon>Micrococcales</taxon>
        <taxon>Brevibacteriaceae</taxon>
        <taxon>Brevibacterium</taxon>
    </lineage>
</organism>
<evidence type="ECO:0000313" key="2">
    <source>
        <dbReference type="EMBL" id="HJG80912.1"/>
    </source>
</evidence>
<protein>
    <submittedName>
        <fullName evidence="2">Uncharacterized protein</fullName>
    </submittedName>
</protein>
<reference evidence="2" key="1">
    <citation type="journal article" date="2021" name="PeerJ">
        <title>Extensive microbial diversity within the chicken gut microbiome revealed by metagenomics and culture.</title>
        <authorList>
            <person name="Gilroy R."/>
            <person name="Ravi A."/>
            <person name="Getino M."/>
            <person name="Pursley I."/>
            <person name="Horton D.L."/>
            <person name="Alikhan N.F."/>
            <person name="Baker D."/>
            <person name="Gharbi K."/>
            <person name="Hall N."/>
            <person name="Watson M."/>
            <person name="Adriaenssens E.M."/>
            <person name="Foster-Nyarko E."/>
            <person name="Jarju S."/>
            <person name="Secka A."/>
            <person name="Antonio M."/>
            <person name="Oren A."/>
            <person name="Chaudhuri R.R."/>
            <person name="La Ragione R."/>
            <person name="Hildebrand F."/>
            <person name="Pallen M.J."/>
        </authorList>
    </citation>
    <scope>NUCLEOTIDE SEQUENCE</scope>
    <source>
        <strain evidence="2">ChiGjej5B5-7349</strain>
    </source>
</reference>
<evidence type="ECO:0000256" key="1">
    <source>
        <dbReference type="SAM" id="MobiDB-lite"/>
    </source>
</evidence>
<evidence type="ECO:0000313" key="3">
    <source>
        <dbReference type="Proteomes" id="UP000784435"/>
    </source>
</evidence>
<reference evidence="2" key="2">
    <citation type="submission" date="2021-09" db="EMBL/GenBank/DDBJ databases">
        <authorList>
            <person name="Gilroy R."/>
        </authorList>
    </citation>
    <scope>NUCLEOTIDE SEQUENCE</scope>
    <source>
        <strain evidence="2">ChiGjej5B5-7349</strain>
    </source>
</reference>
<dbReference type="Proteomes" id="UP000784435">
    <property type="component" value="Unassembled WGS sequence"/>
</dbReference>
<feature type="compositionally biased region" description="Basic and acidic residues" evidence="1">
    <location>
        <begin position="43"/>
        <end position="79"/>
    </location>
</feature>
<gene>
    <name evidence="2" type="ORF">K8V08_10930</name>
</gene>
<comment type="caution">
    <text evidence="2">The sequence shown here is derived from an EMBL/GenBank/DDBJ whole genome shotgun (WGS) entry which is preliminary data.</text>
</comment>
<dbReference type="AlphaFoldDB" id="A0A921MFJ6"/>